<gene>
    <name evidence="2" type="ORF">BN2614_LOCUS1</name>
</gene>
<reference evidence="2 3" key="1">
    <citation type="submission" date="2018-10" db="EMBL/GenBank/DDBJ databases">
        <authorList>
            <person name="Ekblom R."/>
            <person name="Jareborg N."/>
        </authorList>
    </citation>
    <scope>NUCLEOTIDE SEQUENCE [LARGE SCALE GENOMIC DNA]</scope>
    <source>
        <tissue evidence="2">Muscle</tissue>
    </source>
</reference>
<evidence type="ECO:0000256" key="1">
    <source>
        <dbReference type="SAM" id="MobiDB-lite"/>
    </source>
</evidence>
<sequence length="58" mass="6053">PGRAIREVSEGSPSGASAETLPGPPHVREPSGLCVPCALQWQRGCTVITLAMDSRIIP</sequence>
<accession>A0A9X9LYG3</accession>
<dbReference type="Proteomes" id="UP000269945">
    <property type="component" value="Unassembled WGS sequence"/>
</dbReference>
<feature type="region of interest" description="Disordered" evidence="1">
    <location>
        <begin position="1"/>
        <end position="25"/>
    </location>
</feature>
<protein>
    <submittedName>
        <fullName evidence="2">Uncharacterized protein</fullName>
    </submittedName>
</protein>
<organism evidence="2 3">
    <name type="scientific">Gulo gulo</name>
    <name type="common">Wolverine</name>
    <name type="synonym">Gluton</name>
    <dbReference type="NCBI Taxonomy" id="48420"/>
    <lineage>
        <taxon>Eukaryota</taxon>
        <taxon>Metazoa</taxon>
        <taxon>Chordata</taxon>
        <taxon>Craniata</taxon>
        <taxon>Vertebrata</taxon>
        <taxon>Euteleostomi</taxon>
        <taxon>Mammalia</taxon>
        <taxon>Eutheria</taxon>
        <taxon>Laurasiatheria</taxon>
        <taxon>Carnivora</taxon>
        <taxon>Caniformia</taxon>
        <taxon>Musteloidea</taxon>
        <taxon>Mustelidae</taxon>
        <taxon>Guloninae</taxon>
        <taxon>Gulo</taxon>
    </lineage>
</organism>
<proteinExistence type="predicted"/>
<dbReference type="AlphaFoldDB" id="A0A9X9LYG3"/>
<name>A0A9X9LYG3_GULGU</name>
<comment type="caution">
    <text evidence="2">The sequence shown here is derived from an EMBL/GenBank/DDBJ whole genome shotgun (WGS) entry which is preliminary data.</text>
</comment>
<feature type="non-terminal residue" evidence="2">
    <location>
        <position position="1"/>
    </location>
</feature>
<keyword evidence="3" id="KW-1185">Reference proteome</keyword>
<evidence type="ECO:0000313" key="3">
    <source>
        <dbReference type="Proteomes" id="UP000269945"/>
    </source>
</evidence>
<dbReference type="EMBL" id="CYRY02029382">
    <property type="protein sequence ID" value="VCX04135.1"/>
    <property type="molecule type" value="Genomic_DNA"/>
</dbReference>
<evidence type="ECO:0000313" key="2">
    <source>
        <dbReference type="EMBL" id="VCX04135.1"/>
    </source>
</evidence>